<sequence>MNVEIEHVQLELIKELQNNICALRVQANQLCFALRSGLLFLIDLDVPAAVSRCQVPLIDTGNNSEKLVDMWMAPDGTLLFIKTNFAKYYLCSVDTIRHEESTGNQKSGILAVKKLHKKNCNIKYVAWLDNSNFLCGDVNGQVFQVGVYDKHGKQRQDPEVHTVYQSNKAIDGILWCKDSGIIIASGNKIMYWNAITSGKMLKEPSETERFEQLQKEHGNKFSSYDNKFAWITKAGVVFGKLGATSNVLSNAKVLLNVELPESTHAIKDVILTEFHIVLLRGTTILIVNQFNNAIVFEDSIYSQKSERMLGLTADYSQEPPTFWCFSSSNIYEIILHHEAKAVWKLLCEQKEYHKALELQGLNSWEREKIYYDQGLHLMQVGEPLQAAESFGNTDCASVGSIALQFMQAPEKLEALQIYLTSKLNKLDAENQSQRILLSSWIVWNYMRQLNNIEEDINAERDSVNIRVLKEKKHLLVTHLHVFLKSHLDCLDKKTIYQIIAKQDRDQDLLYYAELIKDYEFVLSHWIKQANWYEALKVLLAMQDPESAYSYASVLLLNAPEETIHVWMQMASLYPVELIPALLIYFTSYQKQPSSIKQNFALIYLKWCVDEHDYTDPILYNTALYMLITGGDDKDESSEGRTIEFLDNHKAKYDSDFILRLSIRYHKVRTSIYLYTQLKLYKDAVDLALSSKMIDSAKLVVENSELDSNHKLKKHLWLEIARAMLYTDHGHQDIKHTVRSIISESHDLLEIKDLLPLLDEFTTIANLKDELIRSLEKHGQSMSSVSSQIQQSLKMKKDLATEIETFKDRYRILEPGVSCSSCEKPLQTRKFLVFPCNHSFHTDCLIKAILQSNDYNFKSKIENFQRRLARDRKSVKPEELESIITRKCCLCSDININTIDGSIAIEELEAAKWAI</sequence>
<evidence type="ECO:0000259" key="7">
    <source>
        <dbReference type="Pfam" id="PF26148"/>
    </source>
</evidence>
<dbReference type="CDD" id="cd16462">
    <property type="entry name" value="RING-H2_Pep3p-like"/>
    <property type="match status" value="1"/>
</dbReference>
<keyword evidence="1" id="KW-0479">Metal-binding</keyword>
<dbReference type="AlphaFoldDB" id="A0A8J2X7M3"/>
<dbReference type="Pfam" id="PF26148">
    <property type="entry name" value="VPS18_RING_C"/>
    <property type="match status" value="1"/>
</dbReference>
<gene>
    <name evidence="8" type="ORF">BN860_12464g</name>
</gene>
<dbReference type="GO" id="GO:0007033">
    <property type="term" value="P:vacuole organization"/>
    <property type="evidence" value="ECO:0007669"/>
    <property type="project" value="TreeGrafter"/>
</dbReference>
<dbReference type="PANTHER" id="PTHR23323:SF26">
    <property type="entry name" value="VACUOLAR PROTEIN SORTING-ASSOCIATED PROTEIN 18 HOMOLOG"/>
    <property type="match status" value="1"/>
</dbReference>
<keyword evidence="9" id="KW-1185">Reference proteome</keyword>
<dbReference type="InterPro" id="IPR058919">
    <property type="entry name" value="Pep3/Vps18_RING_C"/>
</dbReference>
<dbReference type="PANTHER" id="PTHR23323">
    <property type="entry name" value="VACUOLAR PROTEIN SORTING-ASSOCIATED PROTEIN"/>
    <property type="match status" value="1"/>
</dbReference>
<keyword evidence="3" id="KW-0862">Zinc</keyword>
<accession>A0A8J2X7M3</accession>
<protein>
    <submittedName>
        <fullName evidence="8">ZYBA0S03-12464g1_1</fullName>
    </submittedName>
</protein>
<dbReference type="GO" id="GO:0030897">
    <property type="term" value="C:HOPS complex"/>
    <property type="evidence" value="ECO:0007669"/>
    <property type="project" value="TreeGrafter"/>
</dbReference>
<dbReference type="EMBL" id="HG316456">
    <property type="protein sequence ID" value="CDF89238.1"/>
    <property type="molecule type" value="Genomic_DNA"/>
</dbReference>
<dbReference type="GO" id="GO:0005768">
    <property type="term" value="C:endosome"/>
    <property type="evidence" value="ECO:0007669"/>
    <property type="project" value="TreeGrafter"/>
</dbReference>
<name>A0A8J2X7M3_ZYGB2</name>
<dbReference type="Pfam" id="PF05131">
    <property type="entry name" value="Pep3_Vps18"/>
    <property type="match status" value="1"/>
</dbReference>
<evidence type="ECO:0000256" key="1">
    <source>
        <dbReference type="ARBA" id="ARBA00022723"/>
    </source>
</evidence>
<feature type="domain" description="Pep3/Vps18 beta-propeller" evidence="6">
    <location>
        <begin position="1"/>
        <end position="334"/>
    </location>
</feature>
<dbReference type="GO" id="GO:0048284">
    <property type="term" value="P:organelle fusion"/>
    <property type="evidence" value="ECO:0007669"/>
    <property type="project" value="TreeGrafter"/>
</dbReference>
<reference evidence="9" key="1">
    <citation type="journal article" date="2013" name="Genome Announc.">
        <title>Genome sequence of the food spoilage yeast Zygosaccharomyces bailii CLIB 213(T).</title>
        <authorList>
            <person name="Galeote V."/>
            <person name="Bigey F."/>
            <person name="Devillers H."/>
            <person name="Neuveglise C."/>
            <person name="Dequin S."/>
        </authorList>
    </citation>
    <scope>NUCLEOTIDE SEQUENCE [LARGE SCALE GENOMIC DNA]</scope>
    <source>
        <strain evidence="9">CLIB 213 / ATCC 58445 / CBS 680 / CCRC 21525 / NBRC 1098 / NCYC 1416 / NRRL Y-2227</strain>
    </source>
</reference>
<dbReference type="OrthoDB" id="1845386at2759"/>
<keyword evidence="4" id="KW-0472">Membrane</keyword>
<evidence type="ECO:0000259" key="6">
    <source>
        <dbReference type="Pfam" id="PF05131"/>
    </source>
</evidence>
<evidence type="ECO:0000256" key="4">
    <source>
        <dbReference type="ARBA" id="ARBA00023136"/>
    </source>
</evidence>
<dbReference type="GO" id="GO:0006904">
    <property type="term" value="P:vesicle docking involved in exocytosis"/>
    <property type="evidence" value="ECO:0007669"/>
    <property type="project" value="TreeGrafter"/>
</dbReference>
<dbReference type="GO" id="GO:0030674">
    <property type="term" value="F:protein-macromolecule adaptor activity"/>
    <property type="evidence" value="ECO:0007669"/>
    <property type="project" value="TreeGrafter"/>
</dbReference>
<dbReference type="GO" id="GO:0007032">
    <property type="term" value="P:endosome organization"/>
    <property type="evidence" value="ECO:0007669"/>
    <property type="project" value="TreeGrafter"/>
</dbReference>
<feature type="domain" description="Pep3/Vps18 RING C-terminal" evidence="7">
    <location>
        <begin position="813"/>
        <end position="896"/>
    </location>
</feature>
<comment type="subcellular location">
    <subcellularLocation>
        <location evidence="5">Endomembrane system</location>
        <topology evidence="5">Peripheral membrane protein</topology>
        <orientation evidence="5">Cytoplasmic side</orientation>
    </subcellularLocation>
</comment>
<proteinExistence type="predicted"/>
<evidence type="ECO:0000313" key="9">
    <source>
        <dbReference type="Proteomes" id="UP000019375"/>
    </source>
</evidence>
<dbReference type="SUPFAM" id="SSF57850">
    <property type="entry name" value="RING/U-box"/>
    <property type="match status" value="1"/>
</dbReference>
<evidence type="ECO:0000256" key="5">
    <source>
        <dbReference type="ARBA" id="ARBA00029433"/>
    </source>
</evidence>
<evidence type="ECO:0000256" key="2">
    <source>
        <dbReference type="ARBA" id="ARBA00022771"/>
    </source>
</evidence>
<dbReference type="SUPFAM" id="SSF50978">
    <property type="entry name" value="WD40 repeat-like"/>
    <property type="match status" value="1"/>
</dbReference>
<keyword evidence="2" id="KW-0863">Zinc-finger</keyword>
<evidence type="ECO:0000313" key="8">
    <source>
        <dbReference type="EMBL" id="CDF89238.1"/>
    </source>
</evidence>
<dbReference type="GO" id="GO:0008270">
    <property type="term" value="F:zinc ion binding"/>
    <property type="evidence" value="ECO:0007669"/>
    <property type="project" value="UniProtKB-KW"/>
</dbReference>
<dbReference type="InterPro" id="IPR036322">
    <property type="entry name" value="WD40_repeat_dom_sf"/>
</dbReference>
<evidence type="ECO:0000256" key="3">
    <source>
        <dbReference type="ARBA" id="ARBA00022833"/>
    </source>
</evidence>
<dbReference type="InterPro" id="IPR007810">
    <property type="entry name" value="Pep3/Vps18_beta-prop"/>
</dbReference>
<dbReference type="Proteomes" id="UP000019375">
    <property type="component" value="Unassembled WGS sequence"/>
</dbReference>
<organism evidence="8 9">
    <name type="scientific">Zygosaccharomyces bailii (strain CLIB 213 / ATCC 58445 / CBS 680 / BCRC 21525 / NBRC 1098 / NCYC 1416 / NRRL Y-2227)</name>
    <dbReference type="NCBI Taxonomy" id="1333698"/>
    <lineage>
        <taxon>Eukaryota</taxon>
        <taxon>Fungi</taxon>
        <taxon>Dikarya</taxon>
        <taxon>Ascomycota</taxon>
        <taxon>Saccharomycotina</taxon>
        <taxon>Saccharomycetes</taxon>
        <taxon>Saccharomycetales</taxon>
        <taxon>Saccharomycetaceae</taxon>
        <taxon>Zygosaccharomyces</taxon>
    </lineage>
</organism>